<gene>
    <name evidence="2" type="ORF">BVRB_7g180560</name>
</gene>
<feature type="region of interest" description="Disordered" evidence="1">
    <location>
        <begin position="1"/>
        <end position="26"/>
    </location>
</feature>
<evidence type="ECO:0000256" key="1">
    <source>
        <dbReference type="SAM" id="MobiDB-lite"/>
    </source>
</evidence>
<dbReference type="EMBL" id="KQ090354">
    <property type="protein sequence ID" value="KMS96899.1"/>
    <property type="molecule type" value="Genomic_DNA"/>
</dbReference>
<keyword evidence="3" id="KW-1185">Reference proteome</keyword>
<dbReference type="Proteomes" id="UP000035740">
    <property type="component" value="Unassembled WGS sequence"/>
</dbReference>
<accession>A0A0J8B6K5</accession>
<evidence type="ECO:0000313" key="3">
    <source>
        <dbReference type="Proteomes" id="UP000035740"/>
    </source>
</evidence>
<protein>
    <submittedName>
        <fullName evidence="2">Uncharacterized protein</fullName>
    </submittedName>
</protein>
<reference evidence="2 3" key="1">
    <citation type="journal article" date="2014" name="Nature">
        <title>The genome of the recently domesticated crop plant sugar beet (Beta vulgaris).</title>
        <authorList>
            <person name="Dohm J.C."/>
            <person name="Minoche A.E."/>
            <person name="Holtgrawe D."/>
            <person name="Capella-Gutierrez S."/>
            <person name="Zakrzewski F."/>
            <person name="Tafer H."/>
            <person name="Rupp O."/>
            <person name="Sorensen T.R."/>
            <person name="Stracke R."/>
            <person name="Reinhardt R."/>
            <person name="Goesmann A."/>
            <person name="Kraft T."/>
            <person name="Schulz B."/>
            <person name="Stadler P.F."/>
            <person name="Schmidt T."/>
            <person name="Gabaldon T."/>
            <person name="Lehrach H."/>
            <person name="Weisshaar B."/>
            <person name="Himmelbauer H."/>
        </authorList>
    </citation>
    <scope>NUCLEOTIDE SEQUENCE [LARGE SCALE GENOMIC DNA]</scope>
    <source>
        <tissue evidence="2">Taproot</tissue>
    </source>
</reference>
<name>A0A0J8B6K5_BETVV</name>
<sequence length="200" mass="22459">MAKKPGGGKAVAKKNKGPNVNSLAKKTKSVDELMGVGDLLIGENRIRIDDVEEIQTPDASLKEFIVVSAIKRTFSDWLTVISKKNEDRVEWEGNAAQSSRGNSHSPVPILQWNDELNDQLDNNVVPDVVEVKHREGRLIMRLKEARLKADRCSAEWFKAWQEPDECLTYNTKVTESSFQAGEEIALARMRKAWEPGMANL</sequence>
<dbReference type="Gramene" id="KMS96899">
    <property type="protein sequence ID" value="KMS96899"/>
    <property type="gene ID" value="BVRB_7g180560"/>
</dbReference>
<organism evidence="2 3">
    <name type="scientific">Beta vulgaris subsp. vulgaris</name>
    <name type="common">Beet</name>
    <dbReference type="NCBI Taxonomy" id="3555"/>
    <lineage>
        <taxon>Eukaryota</taxon>
        <taxon>Viridiplantae</taxon>
        <taxon>Streptophyta</taxon>
        <taxon>Embryophyta</taxon>
        <taxon>Tracheophyta</taxon>
        <taxon>Spermatophyta</taxon>
        <taxon>Magnoliopsida</taxon>
        <taxon>eudicotyledons</taxon>
        <taxon>Gunneridae</taxon>
        <taxon>Pentapetalae</taxon>
        <taxon>Caryophyllales</taxon>
        <taxon>Chenopodiaceae</taxon>
        <taxon>Betoideae</taxon>
        <taxon>Beta</taxon>
    </lineage>
</organism>
<proteinExistence type="predicted"/>
<dbReference type="AlphaFoldDB" id="A0A0J8B6K5"/>
<dbReference type="eggNOG" id="KOG1075">
    <property type="taxonomic scope" value="Eukaryota"/>
</dbReference>
<evidence type="ECO:0000313" key="2">
    <source>
        <dbReference type="EMBL" id="KMS96899.1"/>
    </source>
</evidence>